<dbReference type="AlphaFoldDB" id="A0A914E9B7"/>
<dbReference type="InterPro" id="IPR051774">
    <property type="entry name" value="Sperm-specific_class_P"/>
</dbReference>
<dbReference type="Gene3D" id="2.60.40.10">
    <property type="entry name" value="Immunoglobulins"/>
    <property type="match status" value="1"/>
</dbReference>
<dbReference type="PROSITE" id="PS50202">
    <property type="entry name" value="MSP"/>
    <property type="match status" value="1"/>
</dbReference>
<dbReference type="InterPro" id="IPR000535">
    <property type="entry name" value="MSP_dom"/>
</dbReference>
<evidence type="ECO:0000313" key="2">
    <source>
        <dbReference type="Proteomes" id="UP000887540"/>
    </source>
</evidence>
<dbReference type="PANTHER" id="PTHR22947:SF3">
    <property type="entry name" value="MSP DOMAIN-CONTAINING PROTEIN-RELATED"/>
    <property type="match status" value="1"/>
</dbReference>
<dbReference type="Pfam" id="PF00635">
    <property type="entry name" value="Motile_Sperm"/>
    <property type="match status" value="1"/>
</dbReference>
<protein>
    <submittedName>
        <fullName evidence="3">MSP domain-containing protein</fullName>
    </submittedName>
</protein>
<dbReference type="InterPro" id="IPR008962">
    <property type="entry name" value="PapD-like_sf"/>
</dbReference>
<dbReference type="Proteomes" id="UP000887540">
    <property type="component" value="Unplaced"/>
</dbReference>
<dbReference type="WBParaSite" id="ACRNAN_scaffold622.g16190.t1">
    <property type="protein sequence ID" value="ACRNAN_scaffold622.g16190.t1"/>
    <property type="gene ID" value="ACRNAN_scaffold622.g16190"/>
</dbReference>
<evidence type="ECO:0000259" key="1">
    <source>
        <dbReference type="PROSITE" id="PS50202"/>
    </source>
</evidence>
<name>A0A914E9B7_9BILA</name>
<dbReference type="InterPro" id="IPR013783">
    <property type="entry name" value="Ig-like_fold"/>
</dbReference>
<reference evidence="3" key="1">
    <citation type="submission" date="2022-11" db="UniProtKB">
        <authorList>
            <consortium name="WormBaseParasite"/>
        </authorList>
    </citation>
    <scope>IDENTIFICATION</scope>
</reference>
<dbReference type="PANTHER" id="PTHR22947">
    <property type="entry name" value="MAJOR SPERM PROTEIN"/>
    <property type="match status" value="1"/>
</dbReference>
<sequence>MSLEIDPSEGVFNVSGERKTFTIINVTKERLAFKVKTSDVDLYRAKPVYGFVVPQEKIKLIIQRMEGPAKLDKIVVQYAEVPEEEVEPKAPFQAEAQSGEVILPVNAKS</sequence>
<accession>A0A914E9B7</accession>
<dbReference type="SUPFAM" id="SSF49354">
    <property type="entry name" value="PapD-like"/>
    <property type="match status" value="1"/>
</dbReference>
<evidence type="ECO:0000313" key="3">
    <source>
        <dbReference type="WBParaSite" id="ACRNAN_scaffold622.g16190.t1"/>
    </source>
</evidence>
<feature type="domain" description="MSP" evidence="1">
    <location>
        <begin position="2"/>
        <end position="109"/>
    </location>
</feature>
<proteinExistence type="predicted"/>
<keyword evidence="2" id="KW-1185">Reference proteome</keyword>
<organism evidence="2 3">
    <name type="scientific">Acrobeloides nanus</name>
    <dbReference type="NCBI Taxonomy" id="290746"/>
    <lineage>
        <taxon>Eukaryota</taxon>
        <taxon>Metazoa</taxon>
        <taxon>Ecdysozoa</taxon>
        <taxon>Nematoda</taxon>
        <taxon>Chromadorea</taxon>
        <taxon>Rhabditida</taxon>
        <taxon>Tylenchina</taxon>
        <taxon>Cephalobomorpha</taxon>
        <taxon>Cephaloboidea</taxon>
        <taxon>Cephalobidae</taxon>
        <taxon>Acrobeloides</taxon>
    </lineage>
</organism>